<dbReference type="RefSeq" id="WP_185923265.1">
    <property type="nucleotide sequence ID" value="NZ_CABGIA010000011.1"/>
</dbReference>
<dbReference type="EMBL" id="ABNOCX020000011">
    <property type="protein sequence ID" value="EML7084036.1"/>
    <property type="molecule type" value="Genomic_DNA"/>
</dbReference>
<gene>
    <name evidence="1" type="ORF">RYF40_004531</name>
</gene>
<comment type="caution">
    <text evidence="1">The sequence shown here is derived from an EMBL/GenBank/DDBJ whole genome shotgun (WGS) entry which is preliminary data.</text>
</comment>
<dbReference type="AlphaFoldDB" id="A0AAI9E0X2"/>
<proteinExistence type="predicted"/>
<name>A0AAI9E0X2_KLEOX</name>
<evidence type="ECO:0000313" key="1">
    <source>
        <dbReference type="EMBL" id="EML7084036.1"/>
    </source>
</evidence>
<sequence length="50" mass="5701">MHPIEFIEKNIRSYLLKEGFSQSVAQGGGKRGDRFLPQIIAANRKEQGHF</sequence>
<protein>
    <submittedName>
        <fullName evidence="1">Uncharacterized protein</fullName>
    </submittedName>
</protein>
<accession>A0AAI9E0X2</accession>
<reference evidence="1" key="1">
    <citation type="submission" date="2024-02" db="EMBL/GenBank/DDBJ databases">
        <authorList>
            <consortium name="Clinical and Environmental Microbiology Branch: Whole genome sequencing antimicrobial resistance pathogens in the healthcare setting"/>
        </authorList>
    </citation>
    <scope>NUCLEOTIDE SEQUENCE</scope>
    <source>
        <strain evidence="1">2023BB-00086</strain>
    </source>
</reference>
<organism evidence="1">
    <name type="scientific">Klebsiella oxytoca</name>
    <dbReference type="NCBI Taxonomy" id="571"/>
    <lineage>
        <taxon>Bacteria</taxon>
        <taxon>Pseudomonadati</taxon>
        <taxon>Pseudomonadota</taxon>
        <taxon>Gammaproteobacteria</taxon>
        <taxon>Enterobacterales</taxon>
        <taxon>Enterobacteriaceae</taxon>
        <taxon>Klebsiella/Raoultella group</taxon>
        <taxon>Klebsiella</taxon>
    </lineage>
</organism>